<dbReference type="GeneID" id="64696631"/>
<dbReference type="EMBL" id="JABBWM010000100">
    <property type="protein sequence ID" value="KAG2090925.1"/>
    <property type="molecule type" value="Genomic_DNA"/>
</dbReference>
<comment type="caution">
    <text evidence="2">The sequence shown here is derived from an EMBL/GenBank/DDBJ whole genome shotgun (WGS) entry which is preliminary data.</text>
</comment>
<feature type="region of interest" description="Disordered" evidence="1">
    <location>
        <begin position="118"/>
        <end position="175"/>
    </location>
</feature>
<dbReference type="OrthoDB" id="2682550at2759"/>
<evidence type="ECO:0000256" key="1">
    <source>
        <dbReference type="SAM" id="MobiDB-lite"/>
    </source>
</evidence>
<proteinExistence type="predicted"/>
<dbReference type="Proteomes" id="UP000823399">
    <property type="component" value="Unassembled WGS sequence"/>
</dbReference>
<accession>A0A9P7JN78</accession>
<name>A0A9P7JN78_9AGAM</name>
<keyword evidence="3" id="KW-1185">Reference proteome</keyword>
<dbReference type="AlphaFoldDB" id="A0A9P7JN78"/>
<evidence type="ECO:0000313" key="2">
    <source>
        <dbReference type="EMBL" id="KAG2090925.1"/>
    </source>
</evidence>
<protein>
    <submittedName>
        <fullName evidence="2">Uncharacterized protein</fullName>
    </submittedName>
</protein>
<feature type="compositionally biased region" description="Acidic residues" evidence="1">
    <location>
        <begin position="143"/>
        <end position="159"/>
    </location>
</feature>
<evidence type="ECO:0000313" key="3">
    <source>
        <dbReference type="Proteomes" id="UP000823399"/>
    </source>
</evidence>
<feature type="compositionally biased region" description="Basic and acidic residues" evidence="1">
    <location>
        <begin position="118"/>
        <end position="134"/>
    </location>
</feature>
<reference evidence="2" key="1">
    <citation type="journal article" date="2020" name="New Phytol.">
        <title>Comparative genomics reveals dynamic genome evolution in host specialist ectomycorrhizal fungi.</title>
        <authorList>
            <person name="Lofgren L.A."/>
            <person name="Nguyen N.H."/>
            <person name="Vilgalys R."/>
            <person name="Ruytinx J."/>
            <person name="Liao H.L."/>
            <person name="Branco S."/>
            <person name="Kuo A."/>
            <person name="LaButti K."/>
            <person name="Lipzen A."/>
            <person name="Andreopoulos W."/>
            <person name="Pangilinan J."/>
            <person name="Riley R."/>
            <person name="Hundley H."/>
            <person name="Na H."/>
            <person name="Barry K."/>
            <person name="Grigoriev I.V."/>
            <person name="Stajich J.E."/>
            <person name="Kennedy P.G."/>
        </authorList>
    </citation>
    <scope>NUCLEOTIDE SEQUENCE</scope>
    <source>
        <strain evidence="2">FC423</strain>
    </source>
</reference>
<organism evidence="2 3">
    <name type="scientific">Suillus discolor</name>
    <dbReference type="NCBI Taxonomy" id="1912936"/>
    <lineage>
        <taxon>Eukaryota</taxon>
        <taxon>Fungi</taxon>
        <taxon>Dikarya</taxon>
        <taxon>Basidiomycota</taxon>
        <taxon>Agaricomycotina</taxon>
        <taxon>Agaricomycetes</taxon>
        <taxon>Agaricomycetidae</taxon>
        <taxon>Boletales</taxon>
        <taxon>Suillineae</taxon>
        <taxon>Suillaceae</taxon>
        <taxon>Suillus</taxon>
    </lineage>
</organism>
<sequence length="275" mass="31029">MPFSFDNIVTPQDEKLQHAFADLRVQMASLADTIPEDRIELVMEKEEWCHSWECIMTFGLSFPLSPEEAGKGRHGSEAYNYFRAQLHMLRAKAKCQASKHAKEECCCEETLARDEDVRMSAGANDKRTAEEEGPAKVNTGETGAEDEEEESEDDEEEEEERPKRASPKKATVPVKQKTPWMSVAPALVIHQDRCEQCVKQDVCCQGLPGMVCQNCKAAWQGCRAIKPLPRPKAMYCLNQRSPCPCPDLPRGSLSAAHATPLKFWMRKMPRICEEP</sequence>
<dbReference type="RefSeq" id="XP_041286378.1">
    <property type="nucleotide sequence ID" value="XM_041434372.1"/>
</dbReference>
<gene>
    <name evidence="2" type="ORF">F5147DRAFT_658065</name>
</gene>